<dbReference type="AlphaFoldDB" id="A0AA35ZDI3"/>
<accession>A0AA35ZDI3</accession>
<dbReference type="SUPFAM" id="SSF55418">
    <property type="entry name" value="eIF4e-like"/>
    <property type="match status" value="1"/>
</dbReference>
<gene>
    <name evidence="1" type="ORF">LSALG_LOCUS29766</name>
</gene>
<keyword evidence="2" id="KW-1185">Reference proteome</keyword>
<reference evidence="1" key="1">
    <citation type="submission" date="2023-04" db="EMBL/GenBank/DDBJ databases">
        <authorList>
            <person name="Vijverberg K."/>
            <person name="Xiong W."/>
            <person name="Schranz E."/>
        </authorList>
    </citation>
    <scope>NUCLEOTIDE SEQUENCE</scope>
</reference>
<proteinExistence type="predicted"/>
<evidence type="ECO:0000313" key="2">
    <source>
        <dbReference type="Proteomes" id="UP001177003"/>
    </source>
</evidence>
<dbReference type="EMBL" id="OX465082">
    <property type="protein sequence ID" value="CAI9290579.1"/>
    <property type="molecule type" value="Genomic_DNA"/>
</dbReference>
<dbReference type="InterPro" id="IPR023398">
    <property type="entry name" value="TIF_eIF4e-like"/>
</dbReference>
<sequence>MPAMQQRRRCLGQQPSQGLHFRNCTRVLVFIRSPKWEDPECASGGKWTVTSSNVFKAQTEHWKKVERNYRRVTDKIIYNFHDDSETRTSKLRSVQCVNSCNISDFVDTIYYLLSYRMFNFEVDICYYFSNSESHSSNHDYQPTY</sequence>
<evidence type="ECO:0000313" key="1">
    <source>
        <dbReference type="EMBL" id="CAI9290579.1"/>
    </source>
</evidence>
<protein>
    <submittedName>
        <fullName evidence="1">Uncharacterized protein</fullName>
    </submittedName>
</protein>
<dbReference type="Proteomes" id="UP001177003">
    <property type="component" value="Chromosome 6"/>
</dbReference>
<organism evidence="1 2">
    <name type="scientific">Lactuca saligna</name>
    <name type="common">Willowleaf lettuce</name>
    <dbReference type="NCBI Taxonomy" id="75948"/>
    <lineage>
        <taxon>Eukaryota</taxon>
        <taxon>Viridiplantae</taxon>
        <taxon>Streptophyta</taxon>
        <taxon>Embryophyta</taxon>
        <taxon>Tracheophyta</taxon>
        <taxon>Spermatophyta</taxon>
        <taxon>Magnoliopsida</taxon>
        <taxon>eudicotyledons</taxon>
        <taxon>Gunneridae</taxon>
        <taxon>Pentapetalae</taxon>
        <taxon>asterids</taxon>
        <taxon>campanulids</taxon>
        <taxon>Asterales</taxon>
        <taxon>Asteraceae</taxon>
        <taxon>Cichorioideae</taxon>
        <taxon>Cichorieae</taxon>
        <taxon>Lactucinae</taxon>
        <taxon>Lactuca</taxon>
    </lineage>
</organism>
<name>A0AA35ZDI3_LACSI</name>